<comment type="similarity">
    <text evidence="2">Belongs to the polysaccharide synthase family.</text>
</comment>
<evidence type="ECO:0000313" key="8">
    <source>
        <dbReference type="EMBL" id="MBB5872081.1"/>
    </source>
</evidence>
<comment type="caution">
    <text evidence="8">The sequence shown here is derived from an EMBL/GenBank/DDBJ whole genome shotgun (WGS) entry which is preliminary data.</text>
</comment>
<evidence type="ECO:0000313" key="9">
    <source>
        <dbReference type="Proteomes" id="UP000587527"/>
    </source>
</evidence>
<dbReference type="GO" id="GO:0005886">
    <property type="term" value="C:plasma membrane"/>
    <property type="evidence" value="ECO:0007669"/>
    <property type="project" value="UniProtKB-SubCell"/>
</dbReference>
<gene>
    <name evidence="8" type="ORF">F4553_005515</name>
</gene>
<feature type="transmembrane region" description="Helical" evidence="7">
    <location>
        <begin position="468"/>
        <end position="489"/>
    </location>
</feature>
<dbReference type="Pfam" id="PF13440">
    <property type="entry name" value="Polysacc_synt_3"/>
    <property type="match status" value="1"/>
</dbReference>
<keyword evidence="3" id="KW-1003">Cell membrane</keyword>
<accession>A0A841BZJ7</accession>
<evidence type="ECO:0000256" key="5">
    <source>
        <dbReference type="ARBA" id="ARBA00022989"/>
    </source>
</evidence>
<feature type="transmembrane region" description="Helical" evidence="7">
    <location>
        <begin position="342"/>
        <end position="359"/>
    </location>
</feature>
<feature type="transmembrane region" description="Helical" evidence="7">
    <location>
        <begin position="158"/>
        <end position="178"/>
    </location>
</feature>
<evidence type="ECO:0000256" key="1">
    <source>
        <dbReference type="ARBA" id="ARBA00004651"/>
    </source>
</evidence>
<dbReference type="InterPro" id="IPR050833">
    <property type="entry name" value="Poly_Biosynth_Transport"/>
</dbReference>
<feature type="transmembrane region" description="Helical" evidence="7">
    <location>
        <begin position="56"/>
        <end position="73"/>
    </location>
</feature>
<evidence type="ECO:0000256" key="4">
    <source>
        <dbReference type="ARBA" id="ARBA00022692"/>
    </source>
</evidence>
<sequence length="517" mass="54676">MTAIEESTPAAAATVERGGGRLSRTLAWSYVYTAGGYLITALLQLGLAAVLTPRQFGVMTLAMLWVTLALVLLEHGPTMAVIQHNDITEDHLDAAFWSTVGGAVVFTLLFIAITPLWAAANGLPEMIPVCLALAPVILLSAINVIPDAVLNRKLAMKTIAVRVLAAGLAGGLAGLGAALAGAGVWALVTQQLVTPVVAAFLLWRITPWRPRRPRWAVLKPALIDIRTTSLQTISGSIGNFIATRSDAIIMGQFLGPTAIGQYRFAQRFSQMALDISARGLQQVSLPELARHNADNRLLAANLRRLVHLGMLFSTPVLAILAASAESFANFIGPQWADATTPLRILCAFFAISVIGNLLAPGLQAAQRPGLPALFTWIAAGLNLAGMLLAVWLTRDDAGITRLVAIAVAAFLGEFAITVAMIWVTYRRVLRVPVRTLLVPLIPVVLVGGITYGVGYAFEELLPGGINSFLRLVIVGSAAAVTAGTALVLLDSVVRQKVVTVITNRRARSSGPATPPAT</sequence>
<dbReference type="PANTHER" id="PTHR30250">
    <property type="entry name" value="PST FAMILY PREDICTED COLANIC ACID TRANSPORTER"/>
    <property type="match status" value="1"/>
</dbReference>
<feature type="transmembrane region" description="Helical" evidence="7">
    <location>
        <begin position="435"/>
        <end position="456"/>
    </location>
</feature>
<dbReference type="AlphaFoldDB" id="A0A841BZJ7"/>
<proteinExistence type="inferred from homology"/>
<comment type="subcellular location">
    <subcellularLocation>
        <location evidence="1">Cell membrane</location>
        <topology evidence="1">Multi-pass membrane protein</topology>
    </subcellularLocation>
</comment>
<keyword evidence="9" id="KW-1185">Reference proteome</keyword>
<dbReference type="Proteomes" id="UP000587527">
    <property type="component" value="Unassembled WGS sequence"/>
</dbReference>
<dbReference type="PANTHER" id="PTHR30250:SF10">
    <property type="entry name" value="LIPOPOLYSACCHARIDE BIOSYNTHESIS PROTEIN WZXC"/>
    <property type="match status" value="1"/>
</dbReference>
<dbReference type="RefSeq" id="WP_184841425.1">
    <property type="nucleotide sequence ID" value="NZ_JACHMN010000003.1"/>
</dbReference>
<evidence type="ECO:0000256" key="6">
    <source>
        <dbReference type="ARBA" id="ARBA00023136"/>
    </source>
</evidence>
<feature type="transmembrane region" description="Helical" evidence="7">
    <location>
        <begin position="27"/>
        <end position="50"/>
    </location>
</feature>
<protein>
    <submittedName>
        <fullName evidence="8">PST family polysaccharide transporter</fullName>
    </submittedName>
</protein>
<evidence type="ECO:0000256" key="3">
    <source>
        <dbReference type="ARBA" id="ARBA00022475"/>
    </source>
</evidence>
<reference evidence="8 9" key="1">
    <citation type="submission" date="2020-08" db="EMBL/GenBank/DDBJ databases">
        <title>Sequencing the genomes of 1000 actinobacteria strains.</title>
        <authorList>
            <person name="Klenk H.-P."/>
        </authorList>
    </citation>
    <scope>NUCLEOTIDE SEQUENCE [LARGE SCALE GENOMIC DNA]</scope>
    <source>
        <strain evidence="8 9">DSM 45362</strain>
    </source>
</reference>
<feature type="transmembrane region" description="Helical" evidence="7">
    <location>
        <begin position="371"/>
        <end position="392"/>
    </location>
</feature>
<keyword evidence="4 7" id="KW-0812">Transmembrane</keyword>
<evidence type="ECO:0000256" key="2">
    <source>
        <dbReference type="ARBA" id="ARBA00007430"/>
    </source>
</evidence>
<keyword evidence="6 7" id="KW-0472">Membrane</keyword>
<feature type="transmembrane region" description="Helical" evidence="7">
    <location>
        <begin position="184"/>
        <end position="205"/>
    </location>
</feature>
<evidence type="ECO:0000256" key="7">
    <source>
        <dbReference type="SAM" id="Phobius"/>
    </source>
</evidence>
<name>A0A841BZJ7_9ACTN</name>
<feature type="transmembrane region" description="Helical" evidence="7">
    <location>
        <begin position="398"/>
        <end position="423"/>
    </location>
</feature>
<feature type="transmembrane region" description="Helical" evidence="7">
    <location>
        <begin position="94"/>
        <end position="120"/>
    </location>
</feature>
<dbReference type="EMBL" id="JACHMN010000003">
    <property type="protein sequence ID" value="MBB5872081.1"/>
    <property type="molecule type" value="Genomic_DNA"/>
</dbReference>
<feature type="transmembrane region" description="Helical" evidence="7">
    <location>
        <begin position="126"/>
        <end position="146"/>
    </location>
</feature>
<feature type="transmembrane region" description="Helical" evidence="7">
    <location>
        <begin position="305"/>
        <end position="322"/>
    </location>
</feature>
<keyword evidence="5 7" id="KW-1133">Transmembrane helix</keyword>
<organism evidence="8 9">
    <name type="scientific">Allocatelliglobosispora scoriae</name>
    <dbReference type="NCBI Taxonomy" id="643052"/>
    <lineage>
        <taxon>Bacteria</taxon>
        <taxon>Bacillati</taxon>
        <taxon>Actinomycetota</taxon>
        <taxon>Actinomycetes</taxon>
        <taxon>Micromonosporales</taxon>
        <taxon>Micromonosporaceae</taxon>
        <taxon>Allocatelliglobosispora</taxon>
    </lineage>
</organism>